<evidence type="ECO:0000256" key="1">
    <source>
        <dbReference type="SAM" id="SignalP"/>
    </source>
</evidence>
<evidence type="ECO:0000313" key="7">
    <source>
        <dbReference type="Proteomes" id="UP000004671"/>
    </source>
</evidence>
<evidence type="ECO:0000259" key="3">
    <source>
        <dbReference type="Pfam" id="PF16173"/>
    </source>
</evidence>
<evidence type="ECO:0000313" key="6">
    <source>
        <dbReference type="EMBL" id="EHO42435.1"/>
    </source>
</evidence>
<dbReference type="InParanoid" id="H1XRF4"/>
<keyword evidence="7" id="KW-1185">Reference proteome</keyword>
<feature type="domain" description="DUF4832" evidence="2">
    <location>
        <begin position="222"/>
        <end position="427"/>
    </location>
</feature>
<keyword evidence="1" id="KW-0732">Signal</keyword>
<dbReference type="EMBL" id="CP018099">
    <property type="protein sequence ID" value="APF18429.1"/>
    <property type="molecule type" value="Genomic_DNA"/>
</dbReference>
<dbReference type="eggNOG" id="COG3291">
    <property type="taxonomic scope" value="Bacteria"/>
</dbReference>
<dbReference type="Pfam" id="PF18962">
    <property type="entry name" value="Por_Secre_tail"/>
    <property type="match status" value="1"/>
</dbReference>
<dbReference type="Pfam" id="PF16173">
    <property type="entry name" value="DUF4874"/>
    <property type="match status" value="1"/>
</dbReference>
<dbReference type="HOGENOM" id="CLU_370359_0_0_0"/>
<feature type="chain" id="PRO_5010834592" evidence="1">
    <location>
        <begin position="31"/>
        <end position="751"/>
    </location>
</feature>
<dbReference type="Gene3D" id="2.60.40.4070">
    <property type="match status" value="1"/>
</dbReference>
<accession>H1XRF4</accession>
<dbReference type="Pfam" id="PF16116">
    <property type="entry name" value="DUF4832"/>
    <property type="match status" value="1"/>
</dbReference>
<evidence type="ECO:0000259" key="2">
    <source>
        <dbReference type="Pfam" id="PF16116"/>
    </source>
</evidence>
<gene>
    <name evidence="5" type="ORF">Cabys_1680</name>
    <name evidence="6" type="ORF">Calab_2828</name>
</gene>
<feature type="domain" description="Secretion system C-terminal sorting" evidence="4">
    <location>
        <begin position="670"/>
        <end position="748"/>
    </location>
</feature>
<proteinExistence type="predicted"/>
<evidence type="ECO:0000313" key="8">
    <source>
        <dbReference type="Proteomes" id="UP000183868"/>
    </source>
</evidence>
<dbReference type="Proteomes" id="UP000183868">
    <property type="component" value="Chromosome"/>
</dbReference>
<dbReference type="InterPro" id="IPR032379">
    <property type="entry name" value="DUF4874"/>
</dbReference>
<reference evidence="6 7" key="1">
    <citation type="submission" date="2011-09" db="EMBL/GenBank/DDBJ databases">
        <title>The permanent draft genome of Caldithrix abyssi DSM 13497.</title>
        <authorList>
            <consortium name="US DOE Joint Genome Institute (JGI-PGF)"/>
            <person name="Lucas S."/>
            <person name="Han J."/>
            <person name="Lapidus A."/>
            <person name="Bruce D."/>
            <person name="Goodwin L."/>
            <person name="Pitluck S."/>
            <person name="Peters L."/>
            <person name="Kyrpides N."/>
            <person name="Mavromatis K."/>
            <person name="Ivanova N."/>
            <person name="Mikhailova N."/>
            <person name="Chertkov O."/>
            <person name="Detter J.C."/>
            <person name="Tapia R."/>
            <person name="Han C."/>
            <person name="Land M."/>
            <person name="Hauser L."/>
            <person name="Markowitz V."/>
            <person name="Cheng J.-F."/>
            <person name="Hugenholtz P."/>
            <person name="Woyke T."/>
            <person name="Wu D."/>
            <person name="Spring S."/>
            <person name="Brambilla E."/>
            <person name="Klenk H.-P."/>
            <person name="Eisen J.A."/>
        </authorList>
    </citation>
    <scope>NUCLEOTIDE SEQUENCE [LARGE SCALE GENOMIC DNA]</scope>
    <source>
        <strain evidence="6 7">DSM 13497</strain>
    </source>
</reference>
<dbReference type="Proteomes" id="UP000004671">
    <property type="component" value="Chromosome"/>
</dbReference>
<evidence type="ECO:0000259" key="4">
    <source>
        <dbReference type="Pfam" id="PF18962"/>
    </source>
</evidence>
<dbReference type="PaxDb" id="880073-Calab_2828"/>
<dbReference type="InterPro" id="IPR032267">
    <property type="entry name" value="DUF4832"/>
</dbReference>
<evidence type="ECO:0000313" key="5">
    <source>
        <dbReference type="EMBL" id="APF18429.1"/>
    </source>
</evidence>
<dbReference type="AlphaFoldDB" id="H1XRF4"/>
<dbReference type="STRING" id="880073.Cabys_1680"/>
<feature type="domain" description="DUF4874" evidence="3">
    <location>
        <begin position="44"/>
        <end position="198"/>
    </location>
</feature>
<protein>
    <submittedName>
        <fullName evidence="5">Por secretion system C-terminal sorting domain-containing protein</fullName>
    </submittedName>
</protein>
<sequence length="751" mass="84273" precursor="true">MAKLNSLNKRLAQVVGAISLFLLLSSSLPAGTIVYDSTDAIFFNPERGFCSQIDNPVSLSLINSLKSQAVSVIQRIYTIPQFRDQALDQNFLDLVEQDFNTARKGGVKLVVRFSYTNDINGQDAPLNIILTHIDQLKPLLQKHYDVIAYMEAGFIGAWGEWYYSTNNLNNTEDRRTVLFALLDALPAQRCVVVRTPDYKRKIFNDPNPLTLEEAFSGSKKARTGAHNDCFLADQTDAGTYLWNDIQGDKDYLHQDNQFVPQGGETCSPSAYSGCANALKDLAYMHWSVLNKDYNRDVLDAWEQEGCMPEIERRLGYRFRLLQAAITDSARPGGAIDVQFSLVNRGFASLYNPRNLELVLRERTTNKKYRLLTPEDPRYWFSGDTVQVAVQGGLPADMPAGEYEIFIHLADPAPALHDRPEYAIRLANANIWEDSTGYNALLHQITVDPNVVMDDYTGDLIFEPFTSSASGSSSINIDGLFDDWQNVPQLDTAPDEEQAGDALNADVDLVDLWAADDEDFIYISFSLQGVMKDGYFYHVFFDCDLDTSTGFHSAGSYAGIDYMVENTSLWKYTGVSGEWSWSYKGEIGLQKGQNEPNRVELAVDRNLLAEAGLRDVLGLLFNVNDNNPNVDDDYAPDAYTERSYSYALSVTALPRQESGQMVPEQYVIKTYPNPFNGQVTIHYASPHDALQRAEIYNALGQKIRIFTFPDLLSTTFQWNGQDQRGISAGSGFYVLKLITRNNAKFSKLILLK</sequence>
<dbReference type="InterPro" id="IPR026444">
    <property type="entry name" value="Secre_tail"/>
</dbReference>
<dbReference type="EMBL" id="CM001402">
    <property type="protein sequence ID" value="EHO42435.1"/>
    <property type="molecule type" value="Genomic_DNA"/>
</dbReference>
<feature type="signal peptide" evidence="1">
    <location>
        <begin position="1"/>
        <end position="30"/>
    </location>
</feature>
<dbReference type="OrthoDB" id="9760654at2"/>
<name>H1XRF4_CALAY</name>
<dbReference type="NCBIfam" id="TIGR04183">
    <property type="entry name" value="Por_Secre_tail"/>
    <property type="match status" value="1"/>
</dbReference>
<reference evidence="5 8" key="2">
    <citation type="submission" date="2016-11" db="EMBL/GenBank/DDBJ databases">
        <title>Genomic analysis of Caldithrix abyssi and proposal of a novel bacterial phylum Caldithrichaeota.</title>
        <authorList>
            <person name="Kublanov I."/>
            <person name="Sigalova O."/>
            <person name="Gavrilov S."/>
            <person name="Lebedinsky A."/>
            <person name="Ivanova N."/>
            <person name="Daum C."/>
            <person name="Reddy T."/>
            <person name="Klenk H.P."/>
            <person name="Goker M."/>
            <person name="Reva O."/>
            <person name="Miroshnichenko M."/>
            <person name="Kyprides N."/>
            <person name="Woyke T."/>
            <person name="Gelfand M."/>
        </authorList>
    </citation>
    <scope>NUCLEOTIDE SEQUENCE [LARGE SCALE GENOMIC DNA]</scope>
    <source>
        <strain evidence="5 8">LF13</strain>
    </source>
</reference>
<dbReference type="KEGG" id="caby:Cabys_1680"/>
<organism evidence="6 7">
    <name type="scientific">Caldithrix abyssi DSM 13497</name>
    <dbReference type="NCBI Taxonomy" id="880073"/>
    <lineage>
        <taxon>Bacteria</taxon>
        <taxon>Pseudomonadati</taxon>
        <taxon>Calditrichota</taxon>
        <taxon>Calditrichia</taxon>
        <taxon>Calditrichales</taxon>
        <taxon>Calditrichaceae</taxon>
        <taxon>Caldithrix</taxon>
    </lineage>
</organism>
<dbReference type="RefSeq" id="WP_006929774.1">
    <property type="nucleotide sequence ID" value="NZ_CM001402.1"/>
</dbReference>